<gene>
    <name evidence="3" type="ORF">FYJ30_05565</name>
    <name evidence="2" type="ORF">GAS29_08485</name>
</gene>
<feature type="domain" description="Bro-N" evidence="1">
    <location>
        <begin position="18"/>
        <end position="101"/>
    </location>
</feature>
<evidence type="ECO:0000313" key="4">
    <source>
        <dbReference type="Proteomes" id="UP000441522"/>
    </source>
</evidence>
<evidence type="ECO:0000313" key="2">
    <source>
        <dbReference type="EMBL" id="KAB3857244.1"/>
    </source>
</evidence>
<dbReference type="EMBL" id="WCWW01000015">
    <property type="protein sequence ID" value="KAB3857244.1"/>
    <property type="molecule type" value="Genomic_DNA"/>
</dbReference>
<organism evidence="2 4">
    <name type="scientific">Phocaeicola vulgatus</name>
    <name type="common">Bacteroides vulgatus</name>
    <dbReference type="NCBI Taxonomy" id="821"/>
    <lineage>
        <taxon>Bacteria</taxon>
        <taxon>Pseudomonadati</taxon>
        <taxon>Bacteroidota</taxon>
        <taxon>Bacteroidia</taxon>
        <taxon>Bacteroidales</taxon>
        <taxon>Bacteroidaceae</taxon>
        <taxon>Phocaeicola</taxon>
    </lineage>
</organism>
<comment type="caution">
    <text evidence="2">The sequence shown here is derived from an EMBL/GenBank/DDBJ whole genome shotgun (WGS) entry which is preliminary data.</text>
</comment>
<dbReference type="RefSeq" id="WP_007849761.1">
    <property type="nucleotide sequence ID" value="NZ_JADMQN010000021.1"/>
</dbReference>
<proteinExistence type="predicted"/>
<evidence type="ECO:0000259" key="1">
    <source>
        <dbReference type="Pfam" id="PF02498"/>
    </source>
</evidence>
<protein>
    <submittedName>
        <fullName evidence="2">Damage-inducible protein</fullName>
    </submittedName>
</protein>
<dbReference type="EMBL" id="VULU01000007">
    <property type="protein sequence ID" value="MSS47797.1"/>
    <property type="molecule type" value="Genomic_DNA"/>
</dbReference>
<evidence type="ECO:0000313" key="3">
    <source>
        <dbReference type="EMBL" id="MSS47797.1"/>
    </source>
</evidence>
<dbReference type="Pfam" id="PF02498">
    <property type="entry name" value="Bro-N"/>
    <property type="match status" value="1"/>
</dbReference>
<dbReference type="Proteomes" id="UP000460950">
    <property type="component" value="Unassembled WGS sequence"/>
</dbReference>
<name>A0A413RU51_PHOVU</name>
<dbReference type="Proteomes" id="UP000441522">
    <property type="component" value="Unassembled WGS sequence"/>
</dbReference>
<accession>A0A413RU51</accession>
<dbReference type="InterPro" id="IPR003497">
    <property type="entry name" value="BRO_N_domain"/>
</dbReference>
<sequence length="266" mass="30684">MEQENNNAILSFEDFKNQNGIVYWWASEVMVMLGYNDMKAFCKVLDRATKAFVSLNIPHYENIIAVKRNNNGVEFQDFKLTRFACYLAAMNGDPKKPEVALAQAYFAQQTRKFELYIENNQEIDRVLIREELADGNKSLASTAKAANVTDYAKFQNAGYLGMYNMESWKLEKKRGVKKGKLFDRMSRTELAANLFRVTQTEELIKSKQISGQANLEQTHYTVGRQVRNIVEQNTGRKPEQLPQEKELPIIKKALKMTAKEMKKIDK</sequence>
<evidence type="ECO:0000313" key="5">
    <source>
        <dbReference type="Proteomes" id="UP000460950"/>
    </source>
</evidence>
<reference evidence="3 5" key="2">
    <citation type="submission" date="2019-09" db="EMBL/GenBank/DDBJ databases">
        <title>In-depth cultivation of the pig gut microbiome towards novel bacterial diversity and tailored functional studies.</title>
        <authorList>
            <person name="Wylensek D."/>
            <person name="Hitch T.C.A."/>
            <person name="Clavel T."/>
        </authorList>
    </citation>
    <scope>NUCLEOTIDE SEQUENCE [LARGE SCALE GENOMIC DNA]</scope>
    <source>
        <strain evidence="3 5">WCA-389-WT-3C</strain>
    </source>
</reference>
<reference evidence="2 4" key="1">
    <citation type="journal article" date="2019" name="Nat. Med.">
        <title>A library of human gut bacterial isolates paired with longitudinal multiomics data enables mechanistic microbiome research.</title>
        <authorList>
            <person name="Poyet M."/>
            <person name="Groussin M."/>
            <person name="Gibbons S.M."/>
            <person name="Avila-Pacheco J."/>
            <person name="Jiang X."/>
            <person name="Kearney S.M."/>
            <person name="Perrotta A.R."/>
            <person name="Berdy B."/>
            <person name="Zhao S."/>
            <person name="Lieberman T.D."/>
            <person name="Swanson P.K."/>
            <person name="Smith M."/>
            <person name="Roesemann S."/>
            <person name="Alexander J.E."/>
            <person name="Rich S.A."/>
            <person name="Livny J."/>
            <person name="Vlamakis H."/>
            <person name="Clish C."/>
            <person name="Bullock K."/>
            <person name="Deik A."/>
            <person name="Scott J."/>
            <person name="Pierce K.A."/>
            <person name="Xavier R.J."/>
            <person name="Alm E.J."/>
        </authorList>
    </citation>
    <scope>NUCLEOTIDE SEQUENCE [LARGE SCALE GENOMIC DNA]</scope>
    <source>
        <strain evidence="2 4">BIOML-A5</strain>
    </source>
</reference>
<dbReference type="AlphaFoldDB" id="A0A413RU51"/>